<evidence type="ECO:0000313" key="1">
    <source>
        <dbReference type="EMBL" id="MCP2175974.1"/>
    </source>
</evidence>
<evidence type="ECO:0000313" key="2">
    <source>
        <dbReference type="Proteomes" id="UP001206895"/>
    </source>
</evidence>
<dbReference type="Proteomes" id="UP001206895">
    <property type="component" value="Unassembled WGS sequence"/>
</dbReference>
<dbReference type="EMBL" id="JAMTCJ010000002">
    <property type="protein sequence ID" value="MCP2175974.1"/>
    <property type="molecule type" value="Genomic_DNA"/>
</dbReference>
<evidence type="ECO:0008006" key="3">
    <source>
        <dbReference type="Google" id="ProtNLM"/>
    </source>
</evidence>
<reference evidence="1 2" key="1">
    <citation type="submission" date="2022-06" db="EMBL/GenBank/DDBJ databases">
        <title>Genomic Encyclopedia of Archaeal and Bacterial Type Strains, Phase II (KMG-II): from individual species to whole genera.</title>
        <authorList>
            <person name="Goeker M."/>
        </authorList>
    </citation>
    <scope>NUCLEOTIDE SEQUENCE [LARGE SCALE GENOMIC DNA]</scope>
    <source>
        <strain evidence="1 2">DSM 44693</strain>
    </source>
</reference>
<dbReference type="RefSeq" id="WP_253661005.1">
    <property type="nucleotide sequence ID" value="NZ_BAAAJQ010000001.1"/>
</dbReference>
<keyword evidence="2" id="KW-1185">Reference proteome</keyword>
<sequence length="207" mass="21677">MDFVKVPGHAVQIAFPTPSRRASARRPVPVTLTDIMPTLRMSIPDPIDLAAWPPNTSTTTDDVVVESLSMHRVADLLGTPCEWTTTTASPNGCARVVLCRVSAVVHDGDEPIALVDCAAGHIGADWAHARLIDRISVAHKGTFRVLGDGSTAHARPDRPAATVDGAAVSLPRDLQVGDLLIVPCPSPVAAAECGPTAIRTPVPVARA</sequence>
<organism evidence="1 2">
    <name type="scientific">Williamsia maris</name>
    <dbReference type="NCBI Taxonomy" id="72806"/>
    <lineage>
        <taxon>Bacteria</taxon>
        <taxon>Bacillati</taxon>
        <taxon>Actinomycetota</taxon>
        <taxon>Actinomycetes</taxon>
        <taxon>Mycobacteriales</taxon>
        <taxon>Nocardiaceae</taxon>
        <taxon>Williamsia</taxon>
    </lineage>
</organism>
<name>A0ABT1HCS7_9NOCA</name>
<proteinExistence type="predicted"/>
<comment type="caution">
    <text evidence="1">The sequence shown here is derived from an EMBL/GenBank/DDBJ whole genome shotgun (WGS) entry which is preliminary data.</text>
</comment>
<protein>
    <recommendedName>
        <fullName evidence="3">FHA domain-containing protein</fullName>
    </recommendedName>
</protein>
<gene>
    <name evidence="1" type="ORF">LX13_001793</name>
</gene>
<accession>A0ABT1HCS7</accession>